<reference evidence="2" key="1">
    <citation type="journal article" date="2016" name="Nature">
        <title>Genome evolution in the allotetraploid frog Xenopus laevis.</title>
        <authorList>
            <person name="Session A.M."/>
            <person name="Uno Y."/>
            <person name="Kwon T."/>
            <person name="Chapman J.A."/>
            <person name="Toyoda A."/>
            <person name="Takahashi S."/>
            <person name="Fukui A."/>
            <person name="Hikosaka A."/>
            <person name="Suzuki A."/>
            <person name="Kondo M."/>
            <person name="van Heeringen S.J."/>
            <person name="Quigley I."/>
            <person name="Heinz S."/>
            <person name="Ogino H."/>
            <person name="Ochi H."/>
            <person name="Hellsten U."/>
            <person name="Lyons J.B."/>
            <person name="Simakov O."/>
            <person name="Putnam N."/>
            <person name="Stites J."/>
            <person name="Kuroki Y."/>
            <person name="Tanaka T."/>
            <person name="Michiue T."/>
            <person name="Watanabe M."/>
            <person name="Bogdanovic O."/>
            <person name="Lister R."/>
            <person name="Georgiou G."/>
            <person name="Paranjpe S.S."/>
            <person name="van Kruijsbergen I."/>
            <person name="Shu S."/>
            <person name="Carlson J."/>
            <person name="Kinoshita T."/>
            <person name="Ohta Y."/>
            <person name="Mawaribuchi S."/>
            <person name="Jenkins J."/>
            <person name="Grimwood J."/>
            <person name="Schmutz J."/>
            <person name="Mitros T."/>
            <person name="Mozaffari S.V."/>
            <person name="Suzuki Y."/>
            <person name="Haramoto Y."/>
            <person name="Yamamoto T.S."/>
            <person name="Takagi C."/>
            <person name="Heald R."/>
            <person name="Miller K."/>
            <person name="Haudenschild C."/>
            <person name="Kitzman J."/>
            <person name="Nakayama T."/>
            <person name="Izutsu Y."/>
            <person name="Robert J."/>
            <person name="Fortriede J."/>
            <person name="Burns K."/>
            <person name="Lotay V."/>
            <person name="Karimi K."/>
            <person name="Yasuoka Y."/>
            <person name="Dichmann D.S."/>
            <person name="Flajnik M.F."/>
            <person name="Houston D.W."/>
            <person name="Shendure J."/>
            <person name="DuPasquier L."/>
            <person name="Vize P.D."/>
            <person name="Zorn A.M."/>
            <person name="Ito M."/>
            <person name="Marcotte E.M."/>
            <person name="Wallingford J.B."/>
            <person name="Ito Y."/>
            <person name="Asashima M."/>
            <person name="Ueno N."/>
            <person name="Matsuda Y."/>
            <person name="Veenstra G.J."/>
            <person name="Fujiyama A."/>
            <person name="Harland R.M."/>
            <person name="Taira M."/>
            <person name="Rokhsar D.S."/>
        </authorList>
    </citation>
    <scope>NUCLEOTIDE SEQUENCE [LARGE SCALE GENOMIC DNA]</scope>
    <source>
        <strain evidence="2">J</strain>
    </source>
</reference>
<accession>A0A974DS91</accession>
<proteinExistence type="predicted"/>
<protein>
    <submittedName>
        <fullName evidence="1">Uncharacterized protein</fullName>
    </submittedName>
</protein>
<name>A0A974DS91_XENLA</name>
<dbReference type="EMBL" id="CM004467">
    <property type="protein sequence ID" value="OCT96997.1"/>
    <property type="molecule type" value="Genomic_DNA"/>
</dbReference>
<evidence type="ECO:0000313" key="2">
    <source>
        <dbReference type="Proteomes" id="UP000694892"/>
    </source>
</evidence>
<sequence length="80" mass="9022">MQYCFLNLQFFYNKAEQVHKAHRESVGNTVNERCCSLNQCGRDMGKMPGNVVPYANAITEWVSLISLADKAVTIQEPICP</sequence>
<organism evidence="1 2">
    <name type="scientific">Xenopus laevis</name>
    <name type="common">African clawed frog</name>
    <dbReference type="NCBI Taxonomy" id="8355"/>
    <lineage>
        <taxon>Eukaryota</taxon>
        <taxon>Metazoa</taxon>
        <taxon>Chordata</taxon>
        <taxon>Craniata</taxon>
        <taxon>Vertebrata</taxon>
        <taxon>Euteleostomi</taxon>
        <taxon>Amphibia</taxon>
        <taxon>Batrachia</taxon>
        <taxon>Anura</taxon>
        <taxon>Pipoidea</taxon>
        <taxon>Pipidae</taxon>
        <taxon>Xenopodinae</taxon>
        <taxon>Xenopus</taxon>
        <taxon>Xenopus</taxon>
    </lineage>
</organism>
<evidence type="ECO:0000313" key="1">
    <source>
        <dbReference type="EMBL" id="OCT96997.1"/>
    </source>
</evidence>
<gene>
    <name evidence="1" type="ORF">XELAEV_18009218mg</name>
</gene>
<dbReference type="Proteomes" id="UP000694892">
    <property type="component" value="Chromosome 1S"/>
</dbReference>
<dbReference type="AlphaFoldDB" id="A0A974DS91"/>